<keyword evidence="9" id="KW-1133">Transmembrane helix</keyword>
<feature type="disulfide bond" evidence="15">
    <location>
        <begin position="2759"/>
        <end position="2771"/>
    </location>
</feature>
<evidence type="ECO:0000256" key="6">
    <source>
        <dbReference type="ARBA" id="ARBA00022692"/>
    </source>
</evidence>
<dbReference type="FunFam" id="2.120.10.30:FF:000241">
    <property type="entry name" value="Low-density lipoprotein receptor-related protein 6"/>
    <property type="match status" value="3"/>
</dbReference>
<evidence type="ECO:0000256" key="5">
    <source>
        <dbReference type="ARBA" id="ARBA00022583"/>
    </source>
</evidence>
<feature type="disulfide bond" evidence="15">
    <location>
        <begin position="2813"/>
        <end position="2831"/>
    </location>
</feature>
<dbReference type="PANTHER" id="PTHR22722">
    <property type="entry name" value="LOW-DENSITY LIPOPROTEIN RECEPTOR-RELATED PROTEIN 2-RELATED"/>
    <property type="match status" value="1"/>
</dbReference>
<dbReference type="InterPro" id="IPR000033">
    <property type="entry name" value="LDLR_classB_rpt"/>
</dbReference>
<dbReference type="EMBL" id="VIIS01001275">
    <property type="protein sequence ID" value="KAF0300268.1"/>
    <property type="molecule type" value="Genomic_DNA"/>
</dbReference>
<sequence length="3824" mass="417099">MGHGPGVCRKQRPCSPNEFLCGDGITCRPISMLCDKSRDCPDWSDEGDFCDDRTQCEQKHCLYGCKPDPRGYGALCFCPAGHQFPFCADRDECESYVCSQRCTNSPGSYSCSCEEGYTQSETDPDDCLPVNEPADEPATLLVAADQLLLRVSTEDGSLAAGDGAWRPLQKRSAGVALDYNHRNGSVCWVSADNGLSCAAVSNLTETWTLRPPDNINLRTVKQLHYDWVGGNWYMLLSKERMVLLCSGRLTVCTPLLRLDDWPLTMVVDIPNSQLVVAYSDVSTLIVSQLDGSARRRVDLPAHPDWLSLVAADPASQRLYALTVNEELAMWPYGGLNGTGDRPELLRLASGVPALISLDVLAGRVYGVRSSPPTLYRFGRPAWNATELFGAGSLPRPLQSRSDQYLVTVRVYHRQRQPDVSHPCTTGNGGCEHICVPVTVNGSAVARCLCSPGYRLTGQGRCSAAPVSGHLLLAELPHSLAGFSLTGSELGDVIPPLFDGNDIGLDNIDDRARINLGDCHPRRRLLVFCDHRGGAPISTRPLESPSNRSAIVSDRVLLCRSVSVDPVSDVVYWADAEASTLSVASLEAPHRRRLLLTDVTLLNRASFVLDPGSGWMYWLSLPKSTAERASFTFGRPSSLVWRLERAWMDGTHRETVHEFEQRVRGGVALDRRQQKLYLSVDNVLKRMNVNGSQLEDVSINANSSAQWEAPTDLSPVAVLSNGTLISSAGSWLWSLNTTSGQLKRLREAPGAMEAAHVCELGDGTAGGVQLLGGGCHDLRCEHLCVSVPSGHRCLCADGLQLADDGRSCVAIEGYTDPLACTGDQFRCLKNGRCIDKQFVCDGRNDCEDASDEDHVNGPCQNSTCPEESVRCGPAASSSGGPGLQCVSSAWVCDGFADCADASDESAERCANVTCGPDRFKCLESGRCIPNSWVCDMTSDCGHGDRSDEPPTCKYRNCTANEFRCANRRCRLWSLVCNGHDDCGDGSDEQNCGDICRPQVEVTPLSAWCRAAVAPSVYVQLTPPFSLPPPGNAAVGLVPCGGGAICVQRTAVCDGQADCPDGSDEADCLTTCAPGEHQCSDGSECVPGQYRCDGQRDCGDGSDEADCPLPVVACPEPDFHCDNGTRCLPLEKVCDRRPDCESGDDEGFLCDLGAPPSQCPDCEYQCVATPSGPACVCPRGQRLANDGRSCTDGHPCEDWGTCSQLCFQLRHRHKCGCQEGYRLDRDGFSCVSEDDSPPLLMFSNRFELRTVQLRTLKVTSALSGLKNAIAFDYLYGTTDGALTVFWSDITHDKIFRGTLSNGLLSDVDAVISTGLVTAEGLAVDWVGHNLYWVESHVSQIEVARLDGRFRKALVAGNMKKPRALALDPRDGILMWTDWDEERPRIEAASMAGGQRRVVYEADASAAGAWPNGLSLDYEARRVYWADAKLDSVQTIRYDGTDRRVVLKDHSYLEHPFAVTVFGNDVYWTDWRTNSVVRANKWNGSDVDSVQMTITQPFDVKILHSSRQPAMKNPCGRRFGGCSHLCLLNTEGGYECHCPHLMKLDKDGVNCIRNERILVLGLEDNVRGVDLDSSFYHVVPRVAEPHVRQPVQVAFHARRRLVVWADRAAEVAGQSLISGPTETLVAVSSPQGVAVDWQSDVLFVATGSQIAATNLQGALYTVLLTSESGHLSDLQVDPTTGTMYYISTSNGNTGPSSRVMQATMAGENITVLWENLTHPISITSLSLDRRMRLLFWLEAEREVRYWDLAPPTGHQLSGGPGRVPLGDARPGAITVHRGRLYFADDTTRTVASVEELSGKDKRPLRNGTAFSDGEVLSLTVYDPEEQPEGDSPPCRDNNGGCQHLCFPVSETESRCRCAVGFSLQPDGKTCNGDSEFLLVASMGGILGLPTTAGAAADSVLPPFPTLAVADAVDFDAHRQRLVWVDHDAGGASSSFGGPTEGHLLTISRDGSNLTRLAEDVRGSQWITGLAVDWVTGNTYWSESSTDSIRAVRAGTSLSWVVARGNLSRVDAICFDPRGRLFWANRLAGSGVVETSLLNGDNRTVMVKLGAWMPGKSSIDLAFDVRADTMYWLFSGADKIGRFRTDGATGSPPVLETLLEGESVAGVMAITVGGGMLYWADRAVGDGAILRASVNNLTAAETIHTGLKRVRDLQLYSKERQAEINSCGDDNGFCSEICVYLGAAARPTDYRCQCAHGRLAEDGRGCRPHDEFLMFSRTSAIESLHFFEEQFGARPFPAIDSKDIVRQAIGLAFDYEARTVFFSDIMRGSINSVMFNGTNHKIITDQQGTVEGLAFEPVHGDIYWTCSSEHSISRISVRSANSRPQLLVPLGQDDKPRGIAIDSCNRRVYWTNWNSQAPSVQRAQLSGYGVTSIIHTDIRMPNGITIDQTAHKLYWTDARFDKIERANLDGTDREIVVSGVLKHPFDLAVFGDYIFWTDWVHLAIGRAEKRTGRHATFLLKDMAKPMGIVAVSKEATACPSNPCVSPGNGGCSDLCTLGADGQVVCRCADGRVLLPDGTWSQLLSERGPGRVPRPDMQFRCAGGDGRCIPYKMTCNNVTDCPGRQRRNGLRSEPAILRRSSAGPESVSTRTARCNSYKDCEDASDEMGCPPMRCTDADLGDALEPETLGMVPCNTTTACILESWRCDGENDCWDNSDEQNCTGIVIHDSRYDCYPGEFHCRNGTCIPDAWRCDGANDCDDAPGGDGGHVSSDELGCEQDACRHDQFRCTSGECYPASWECDGEPDCSDASDETDECSELPTKTCDVNHFTCSSGRCIPKTWLCDGDRDCHGPGQVGDDEQEEICGAEALQCDADSFRCVSGGCIPRSAYCDGLVDCFDGTDEPESCAREQCPKDQFGCVNGLCIPKTSVCDGVDDCADNSDEMFSVCESVDSEPEPGITSDEAEEGCGGSDRFRCANGACINDTVVCDTRDDCGDGSDETELCGVNECDQPHQVCQHICVNRPIGYRCQCWSGFKPPPGPDRHDECLDRDECSEPLRPCSQHCFNTYGSYRCTCNEGFLPRDDGRSCVADPHVAPEKPRILFISRYYITALDLSGNNTQLLAKNLTNGVALDYDWRTRLHLLERAAVPAQSRRPLDGCAGRRRTQSTSISFMYWTDWGVTPHIGRAGMDGSNPGPLIADRLGWPNALIIDHEGGRLFWADAREDYIGVADLDGSNMHVLLSRRKHGADLHHVFSLAVFEDWLYWTDWETKSVQRCRKADGGNLTVIHHEARHPMSLVVQHQLQQRHHDSPCQVDNGGCQALCLLEPGGGHRCACPISFVLNEDGRTCRSNCSSSQLECPHTLRCIPFWWRCDGQDDCGDNWDEPSDCPPYQCAGQGMLPCEDSDVCVLPSQICDGEAQCGAGTDEARCETHVCMPGQFRCPGNDTVPPRCMSELGRCDGTRDCPLGEDEQDCELVKCDNGDFTCSIGQCIRSVFVCDQEPTCVDGSDEGEFCANRTCPDKQFRCASGRCLPSSWVCDAEQDCPQGEDEGEQCADHTCHGDQFQCANKKCIPSIWRCDSEDDCKDGSDEEGCLLRNCSADEFRCNDGRCIHRQLRCDDFYHCADRSDEIGCVTECPKETFRCASPADVVHCVPSKWRCDGHPDCTDGSDEAGCNNTCPDHQFRCMDGTCIPPSWVCDGSDQDCPDRSDERAALCATRACLPGGFRCHNHVCLYPDGAGRPLTALCDGQDQCGDGTDEDPQLCSGGPLHARLQCAHHPHAFQCDNGRCVDQQEVCNSFDECGDNSDERDCPDRACGFGTCSQQCATYRRPHAAIGELNSTCFCVDGYHFSEHSKTKGCRADVEKLPATSYATHCAILPCRPPPHGTLIVGR</sequence>
<organism evidence="18 19">
    <name type="scientific">Amphibalanus amphitrite</name>
    <name type="common">Striped barnacle</name>
    <name type="synonym">Balanus amphitrite</name>
    <dbReference type="NCBI Taxonomy" id="1232801"/>
    <lineage>
        <taxon>Eukaryota</taxon>
        <taxon>Metazoa</taxon>
        <taxon>Ecdysozoa</taxon>
        <taxon>Arthropoda</taxon>
        <taxon>Crustacea</taxon>
        <taxon>Multicrustacea</taxon>
        <taxon>Cirripedia</taxon>
        <taxon>Thoracica</taxon>
        <taxon>Thoracicalcarea</taxon>
        <taxon>Balanomorpha</taxon>
        <taxon>Balanoidea</taxon>
        <taxon>Balanidae</taxon>
        <taxon>Amphibalaninae</taxon>
        <taxon>Amphibalanus</taxon>
    </lineage>
</organism>
<feature type="disulfide bond" evidence="15">
    <location>
        <begin position="3452"/>
        <end position="3464"/>
    </location>
</feature>
<dbReference type="Gene3D" id="2.10.25.10">
    <property type="entry name" value="Laminin"/>
    <property type="match status" value="6"/>
</dbReference>
<dbReference type="SUPFAM" id="SSF63825">
    <property type="entry name" value="YWTD domain"/>
    <property type="match status" value="7"/>
</dbReference>
<dbReference type="PROSITE" id="PS51120">
    <property type="entry name" value="LDLRB"/>
    <property type="match status" value="5"/>
</dbReference>
<feature type="repeat" description="LDL-receptor class B" evidence="16">
    <location>
        <begin position="1418"/>
        <end position="1462"/>
    </location>
</feature>
<feature type="repeat" description="LDL-receptor class B" evidence="16">
    <location>
        <begin position="2342"/>
        <end position="2386"/>
    </location>
</feature>
<dbReference type="GO" id="GO:0043235">
    <property type="term" value="C:receptor complex"/>
    <property type="evidence" value="ECO:0007669"/>
    <property type="project" value="TreeGrafter"/>
</dbReference>
<dbReference type="SMART" id="SM00179">
    <property type="entry name" value="EGF_CA"/>
    <property type="match status" value="5"/>
</dbReference>
<dbReference type="SMART" id="SM00135">
    <property type="entry name" value="LY"/>
    <property type="match status" value="22"/>
</dbReference>
<evidence type="ECO:0000256" key="9">
    <source>
        <dbReference type="ARBA" id="ARBA00022989"/>
    </source>
</evidence>
<comment type="caution">
    <text evidence="14">Lacks conserved residue(s) required for the propagation of feature annotation.</text>
</comment>
<feature type="disulfide bond" evidence="15">
    <location>
        <begin position="2766"/>
        <end position="2784"/>
    </location>
</feature>
<evidence type="ECO:0000259" key="17">
    <source>
        <dbReference type="PROSITE" id="PS50026"/>
    </source>
</evidence>
<dbReference type="InterPro" id="IPR001881">
    <property type="entry name" value="EGF-like_Ca-bd_dom"/>
</dbReference>
<keyword evidence="6" id="KW-0812">Transmembrane</keyword>
<feature type="disulfide bond" evidence="15">
    <location>
        <begin position="3459"/>
        <end position="3477"/>
    </location>
</feature>
<keyword evidence="8" id="KW-0677">Repeat</keyword>
<dbReference type="Gene3D" id="2.120.10.30">
    <property type="entry name" value="TolB, C-terminal domain"/>
    <property type="match status" value="7"/>
</dbReference>
<comment type="caution">
    <text evidence="18">The sequence shown here is derived from an EMBL/GenBank/DDBJ whole genome shotgun (WGS) entry which is preliminary data.</text>
</comment>
<evidence type="ECO:0000256" key="3">
    <source>
        <dbReference type="ARBA" id="ARBA00022475"/>
    </source>
</evidence>
<keyword evidence="10" id="KW-0472">Membrane</keyword>
<dbReference type="FunFam" id="4.10.400.10:FF:000065">
    <property type="entry name" value="Transmembrane protease serine 7"/>
    <property type="match status" value="1"/>
</dbReference>
<dbReference type="Proteomes" id="UP000440578">
    <property type="component" value="Unassembled WGS sequence"/>
</dbReference>
<dbReference type="GO" id="GO:0005886">
    <property type="term" value="C:plasma membrane"/>
    <property type="evidence" value="ECO:0007669"/>
    <property type="project" value="UniProtKB-SubCell"/>
</dbReference>
<dbReference type="SMART" id="SM00181">
    <property type="entry name" value="EGF"/>
    <property type="match status" value="14"/>
</dbReference>
<dbReference type="PROSITE" id="PS50026">
    <property type="entry name" value="EGF_3"/>
    <property type="match status" value="1"/>
</dbReference>
<feature type="disulfide bond" evidence="15">
    <location>
        <begin position="2668"/>
        <end position="2680"/>
    </location>
</feature>
<feature type="disulfide bond" evidence="15">
    <location>
        <begin position="3492"/>
        <end position="3504"/>
    </location>
</feature>
<dbReference type="FunFam" id="4.10.400.10:FF:000002">
    <property type="entry name" value="Low-density lipoprotein receptor-related protein 1"/>
    <property type="match status" value="1"/>
</dbReference>
<dbReference type="OrthoDB" id="21182at2759"/>
<gene>
    <name evidence="18" type="primary">Lrp1</name>
    <name evidence="18" type="ORF">FJT64_027220</name>
</gene>
<dbReference type="PROSITE" id="PS01186">
    <property type="entry name" value="EGF_2"/>
    <property type="match status" value="1"/>
</dbReference>
<feature type="disulfide bond" evidence="15">
    <location>
        <begin position="3412"/>
        <end position="3424"/>
    </location>
</feature>
<comment type="subcellular location">
    <subcellularLocation>
        <location evidence="1">Cell membrane</location>
        <topology evidence="1">Single-pass type I membrane protein</topology>
    </subcellularLocation>
</comment>
<proteinExistence type="inferred from homology"/>
<dbReference type="InterPro" id="IPR036055">
    <property type="entry name" value="LDL_receptor-like_sf"/>
</dbReference>
<dbReference type="InterPro" id="IPR018097">
    <property type="entry name" value="EGF_Ca-bd_CS"/>
</dbReference>
<feature type="disulfide bond" evidence="15">
    <location>
        <begin position="3716"/>
        <end position="3734"/>
    </location>
</feature>
<feature type="disulfide bond" evidence="15">
    <location>
        <begin position="3611"/>
        <end position="3623"/>
    </location>
</feature>
<feature type="disulfide bond" evidence="15">
    <location>
        <begin position="2716"/>
        <end position="2728"/>
    </location>
</feature>
<dbReference type="CDD" id="cd00054">
    <property type="entry name" value="EGF_CA"/>
    <property type="match status" value="1"/>
</dbReference>
<keyword evidence="4 14" id="KW-0245">EGF-like domain</keyword>
<feature type="disulfide bond" evidence="15">
    <location>
        <begin position="3592"/>
        <end position="3607"/>
    </location>
</feature>
<dbReference type="InterPro" id="IPR011042">
    <property type="entry name" value="6-blade_b-propeller_TolB-like"/>
</dbReference>
<evidence type="ECO:0000256" key="1">
    <source>
        <dbReference type="ARBA" id="ARBA00004251"/>
    </source>
</evidence>
<feature type="repeat" description="LDL-receptor class B" evidence="16">
    <location>
        <begin position="2387"/>
        <end position="2429"/>
    </location>
</feature>
<keyword evidence="18" id="KW-0449">Lipoprotein</keyword>
<feature type="disulfide bond" evidence="15">
    <location>
        <begin position="2806"/>
        <end position="2818"/>
    </location>
</feature>
<accession>A0A6A4WE41</accession>
<keyword evidence="12 18" id="KW-0675">Receptor</keyword>
<keyword evidence="3" id="KW-1003">Cell membrane</keyword>
<feature type="disulfide bond" evidence="15">
    <location>
        <begin position="2675"/>
        <end position="2693"/>
    </location>
</feature>
<dbReference type="InterPro" id="IPR049883">
    <property type="entry name" value="NOTCH1_EGF-like"/>
</dbReference>
<evidence type="ECO:0000256" key="8">
    <source>
        <dbReference type="ARBA" id="ARBA00022737"/>
    </source>
</evidence>
<feature type="disulfide bond" evidence="15">
    <location>
        <begin position="3550"/>
        <end position="3565"/>
    </location>
</feature>
<dbReference type="Pfam" id="PF14670">
    <property type="entry name" value="FXa_inhibition"/>
    <property type="match status" value="2"/>
</dbReference>
<feature type="disulfide bond" evidence="15">
    <location>
        <begin position="3511"/>
        <end position="3526"/>
    </location>
</feature>
<dbReference type="InterPro" id="IPR002172">
    <property type="entry name" value="LDrepeatLR_classA_rpt"/>
</dbReference>
<feature type="disulfide bond" evidence="15">
    <location>
        <begin position="956"/>
        <end position="968"/>
    </location>
</feature>
<feature type="domain" description="EGF-like" evidence="17">
    <location>
        <begin position="89"/>
        <end position="123"/>
    </location>
</feature>
<dbReference type="PROSITE" id="PS50068">
    <property type="entry name" value="LDLRA_2"/>
    <property type="match status" value="26"/>
</dbReference>
<feature type="disulfide bond" evidence="15">
    <location>
        <begin position="2910"/>
        <end position="2928"/>
    </location>
</feature>
<evidence type="ECO:0000256" key="15">
    <source>
        <dbReference type="PROSITE-ProRule" id="PRU00124"/>
    </source>
</evidence>
<dbReference type="PROSITE" id="PS01187">
    <property type="entry name" value="EGF_CA"/>
    <property type="match status" value="2"/>
</dbReference>
<dbReference type="Pfam" id="PF00057">
    <property type="entry name" value="Ldl_recept_a"/>
    <property type="match status" value="21"/>
</dbReference>
<dbReference type="Pfam" id="PF07645">
    <property type="entry name" value="EGF_CA"/>
    <property type="match status" value="3"/>
</dbReference>
<dbReference type="GO" id="GO:0006897">
    <property type="term" value="P:endocytosis"/>
    <property type="evidence" value="ECO:0007669"/>
    <property type="project" value="UniProtKB-KW"/>
</dbReference>
<dbReference type="PRINTS" id="PR00261">
    <property type="entry name" value="LDLRECEPTOR"/>
</dbReference>
<feature type="disulfide bond" evidence="15">
    <location>
        <begin position="963"/>
        <end position="981"/>
    </location>
</feature>
<protein>
    <submittedName>
        <fullName evidence="18">Prolow-density lipoprotein receptor-related protein 1</fullName>
    </submittedName>
</protein>
<feature type="disulfide bond" evidence="15">
    <location>
        <begin position="3499"/>
        <end position="3517"/>
    </location>
</feature>
<keyword evidence="19" id="KW-1185">Reference proteome</keyword>
<dbReference type="GO" id="GO:0005509">
    <property type="term" value="F:calcium ion binding"/>
    <property type="evidence" value="ECO:0007669"/>
    <property type="project" value="InterPro"/>
</dbReference>
<dbReference type="Pfam" id="PF00058">
    <property type="entry name" value="Ldl_recept_b"/>
    <property type="match status" value="5"/>
</dbReference>
<keyword evidence="7" id="KW-0732">Signal</keyword>
<dbReference type="CDD" id="cd00112">
    <property type="entry name" value="LDLa"/>
    <property type="match status" value="25"/>
</dbReference>
<feature type="disulfide bond" evidence="15">
    <location>
        <begin position="3653"/>
        <end position="3665"/>
    </location>
</feature>
<feature type="disulfide bond" evidence="15">
    <location>
        <begin position="3531"/>
        <end position="3543"/>
    </location>
</feature>
<feature type="repeat" description="LDL-receptor class B" evidence="16">
    <location>
        <begin position="1326"/>
        <end position="1368"/>
    </location>
</feature>
<evidence type="ECO:0000256" key="16">
    <source>
        <dbReference type="PROSITE-ProRule" id="PRU00461"/>
    </source>
</evidence>
<evidence type="ECO:0000256" key="10">
    <source>
        <dbReference type="ARBA" id="ARBA00023136"/>
    </source>
</evidence>
<dbReference type="FunFam" id="4.10.400.10:FF:000034">
    <property type="entry name" value="Low-density lipoprotein receptor-related protein 2"/>
    <property type="match status" value="1"/>
</dbReference>
<evidence type="ECO:0000256" key="12">
    <source>
        <dbReference type="ARBA" id="ARBA00023170"/>
    </source>
</evidence>
<dbReference type="InterPro" id="IPR000742">
    <property type="entry name" value="EGF"/>
</dbReference>
<dbReference type="Gene3D" id="4.10.400.10">
    <property type="entry name" value="Low-density Lipoprotein Receptor"/>
    <property type="match status" value="25"/>
</dbReference>
<feature type="disulfide bond" evidence="15">
    <location>
        <begin position="3419"/>
        <end position="3437"/>
    </location>
</feature>
<feature type="disulfide bond" evidence="15">
    <location>
        <begin position="3348"/>
        <end position="3363"/>
    </location>
</feature>
<feature type="repeat" description="LDL-receptor class B" evidence="16">
    <location>
        <begin position="3105"/>
        <end position="3148"/>
    </location>
</feature>
<feature type="disulfide bond" evidence="15">
    <location>
        <begin position="1090"/>
        <end position="1105"/>
    </location>
</feature>
<feature type="disulfide bond" evidence="15">
    <location>
        <begin position="3392"/>
        <end position="3407"/>
    </location>
</feature>
<reference evidence="18 19" key="1">
    <citation type="submission" date="2019-07" db="EMBL/GenBank/DDBJ databases">
        <title>Draft genome assembly of a fouling barnacle, Amphibalanus amphitrite (Darwin, 1854): The first reference genome for Thecostraca.</title>
        <authorList>
            <person name="Kim W."/>
        </authorList>
    </citation>
    <scope>NUCLEOTIDE SEQUENCE [LARGE SCALE GENOMIC DNA]</scope>
    <source>
        <strain evidence="18">SNU_AA5</strain>
        <tissue evidence="18">Soma without cirri and trophi</tissue>
    </source>
</reference>
<evidence type="ECO:0000256" key="4">
    <source>
        <dbReference type="ARBA" id="ARBA00022536"/>
    </source>
</evidence>
<feature type="disulfide bond" evidence="15">
    <location>
        <begin position="3538"/>
        <end position="3556"/>
    </location>
</feature>
<dbReference type="InterPro" id="IPR023415">
    <property type="entry name" value="LDLR_class-A_CS"/>
</dbReference>
<evidence type="ECO:0000256" key="13">
    <source>
        <dbReference type="ARBA" id="ARBA00023180"/>
    </source>
</evidence>
<dbReference type="Gene3D" id="4.10.1220.10">
    <property type="entry name" value="EGF-type module"/>
    <property type="match status" value="1"/>
</dbReference>
<evidence type="ECO:0000313" key="19">
    <source>
        <dbReference type="Proteomes" id="UP000440578"/>
    </source>
</evidence>
<feature type="disulfide bond" evidence="15">
    <location>
        <begin position="3728"/>
        <end position="3743"/>
    </location>
</feature>
<dbReference type="PROSITE" id="PS01209">
    <property type="entry name" value="LDLRA_1"/>
    <property type="match status" value="11"/>
</dbReference>
<evidence type="ECO:0000313" key="18">
    <source>
        <dbReference type="EMBL" id="KAF0300268.1"/>
    </source>
</evidence>
<name>A0A6A4WE41_AMPAM</name>
<feature type="disulfide bond" evidence="15">
    <location>
        <begin position="975"/>
        <end position="990"/>
    </location>
</feature>
<dbReference type="SUPFAM" id="SSF57196">
    <property type="entry name" value="EGF/Laminin"/>
    <property type="match status" value="4"/>
</dbReference>
<dbReference type="SUPFAM" id="SSF57184">
    <property type="entry name" value="Growth factor receptor domain"/>
    <property type="match status" value="2"/>
</dbReference>
<feature type="disulfide bond" evidence="15">
    <location>
        <begin position="2641"/>
        <end position="2656"/>
    </location>
</feature>
<feature type="disulfide bond" evidence="15">
    <location>
        <begin position="1051"/>
        <end position="1066"/>
    </location>
</feature>
<dbReference type="InterPro" id="IPR000152">
    <property type="entry name" value="EGF-type_Asp/Asn_hydroxyl_site"/>
</dbReference>
<keyword evidence="5" id="KW-0254">Endocytosis</keyword>
<dbReference type="PROSITE" id="PS00010">
    <property type="entry name" value="ASX_HYDROXYL"/>
    <property type="match status" value="2"/>
</dbReference>
<evidence type="ECO:0000256" key="7">
    <source>
        <dbReference type="ARBA" id="ARBA00022729"/>
    </source>
</evidence>
<dbReference type="SUPFAM" id="SSF57424">
    <property type="entry name" value="LDL receptor-like module"/>
    <property type="match status" value="25"/>
</dbReference>
<evidence type="ECO:0000256" key="14">
    <source>
        <dbReference type="PROSITE-ProRule" id="PRU00076"/>
    </source>
</evidence>
<dbReference type="InterPro" id="IPR009030">
    <property type="entry name" value="Growth_fac_rcpt_cys_sf"/>
</dbReference>
<keyword evidence="11 15" id="KW-1015">Disulfide bond</keyword>
<feature type="disulfide bond" evidence="15">
    <location>
        <begin position="2846"/>
        <end position="2858"/>
    </location>
</feature>
<feature type="disulfide bond" evidence="15">
    <location>
        <begin position="2723"/>
        <end position="2741"/>
    </location>
</feature>
<dbReference type="FunFam" id="2.10.25.10:FF:000009">
    <property type="entry name" value="Low-density lipoprotein receptor isoform 1"/>
    <property type="match status" value="1"/>
</dbReference>
<dbReference type="InterPro" id="IPR051221">
    <property type="entry name" value="LDLR-related"/>
</dbReference>
<dbReference type="SMART" id="SM00192">
    <property type="entry name" value="LDLa"/>
    <property type="match status" value="27"/>
</dbReference>
<evidence type="ECO:0000256" key="11">
    <source>
        <dbReference type="ARBA" id="ARBA00023157"/>
    </source>
</evidence>
<keyword evidence="13" id="KW-0325">Glycoprotein</keyword>
<comment type="similarity">
    <text evidence="2">Belongs to the LDLR family.</text>
</comment>
<evidence type="ECO:0000256" key="2">
    <source>
        <dbReference type="ARBA" id="ARBA00009939"/>
    </source>
</evidence>
<feature type="disulfide bond" evidence="15">
    <location>
        <begin position="2853"/>
        <end position="2871"/>
    </location>
</feature>